<protein>
    <recommendedName>
        <fullName evidence="3">Glycosyl transferase family 1 domain-containing protein</fullName>
    </recommendedName>
</protein>
<dbReference type="InterPro" id="IPR001296">
    <property type="entry name" value="Glyco_trans_1"/>
</dbReference>
<dbReference type="GO" id="GO:0016757">
    <property type="term" value="F:glycosyltransferase activity"/>
    <property type="evidence" value="ECO:0007669"/>
    <property type="project" value="UniProtKB-KW"/>
</dbReference>
<dbReference type="SUPFAM" id="SSF53756">
    <property type="entry name" value="UDP-Glycosyltransferase/glycogen phosphorylase"/>
    <property type="match status" value="1"/>
</dbReference>
<evidence type="ECO:0000313" key="5">
    <source>
        <dbReference type="Proteomes" id="UP000387223"/>
    </source>
</evidence>
<dbReference type="GO" id="GO:1901135">
    <property type="term" value="P:carbohydrate derivative metabolic process"/>
    <property type="evidence" value="ECO:0007669"/>
    <property type="project" value="UniProtKB-ARBA"/>
</dbReference>
<evidence type="ECO:0000313" key="4">
    <source>
        <dbReference type="EMBL" id="GBO90167.1"/>
    </source>
</evidence>
<evidence type="ECO:0000256" key="2">
    <source>
        <dbReference type="ARBA" id="ARBA00022679"/>
    </source>
</evidence>
<dbReference type="Gene3D" id="3.40.50.2000">
    <property type="entry name" value="Glycogen Phosphorylase B"/>
    <property type="match status" value="1"/>
</dbReference>
<evidence type="ECO:0000259" key="3">
    <source>
        <dbReference type="Pfam" id="PF00534"/>
    </source>
</evidence>
<dbReference type="EMBL" id="BGZI01000034">
    <property type="protein sequence ID" value="GBO90167.1"/>
    <property type="molecule type" value="Genomic_DNA"/>
</dbReference>
<gene>
    <name evidence="4" type="ORF">MSSD14B_38350</name>
</gene>
<dbReference type="Proteomes" id="UP000387223">
    <property type="component" value="Unassembled WGS sequence"/>
</dbReference>
<dbReference type="Pfam" id="PF00534">
    <property type="entry name" value="Glycos_transf_1"/>
    <property type="match status" value="1"/>
</dbReference>
<dbReference type="PANTHER" id="PTHR12526:SF629">
    <property type="entry name" value="TEICHURONIC ACID BIOSYNTHESIS GLYCOSYLTRANSFERASE TUAH-RELATED"/>
    <property type="match status" value="1"/>
</dbReference>
<proteinExistence type="predicted"/>
<organism evidence="4 5">
    <name type="scientific">Marinobacter salsuginis</name>
    <dbReference type="NCBI Taxonomy" id="418719"/>
    <lineage>
        <taxon>Bacteria</taxon>
        <taxon>Pseudomonadati</taxon>
        <taxon>Pseudomonadota</taxon>
        <taxon>Gammaproteobacteria</taxon>
        <taxon>Pseudomonadales</taxon>
        <taxon>Marinobacteraceae</taxon>
        <taxon>Marinobacter</taxon>
    </lineage>
</organism>
<dbReference type="AlphaFoldDB" id="A0A5M3Q4U6"/>
<keyword evidence="1" id="KW-0328">Glycosyltransferase</keyword>
<name>A0A5M3Q4U6_9GAMM</name>
<keyword evidence="2" id="KW-0808">Transferase</keyword>
<evidence type="ECO:0000256" key="1">
    <source>
        <dbReference type="ARBA" id="ARBA00022676"/>
    </source>
</evidence>
<accession>A0A5M3Q4U6</accession>
<comment type="caution">
    <text evidence="4">The sequence shown here is derived from an EMBL/GenBank/DDBJ whole genome shotgun (WGS) entry which is preliminary data.</text>
</comment>
<dbReference type="PANTHER" id="PTHR12526">
    <property type="entry name" value="GLYCOSYLTRANSFERASE"/>
    <property type="match status" value="1"/>
</dbReference>
<reference evidence="4 5" key="1">
    <citation type="journal article" date="2019" name="J. Gen. Appl. Microbiol.">
        <title>Aerobic degradation of cis-dichloroethene by the marine bacterium Marinobacter salsuginis strain 5N-3.</title>
        <authorList>
            <person name="Inoue Y."/>
            <person name="Fukunaga Y."/>
            <person name="Katsumata H."/>
            <person name="Ohji S."/>
            <person name="Hosoyama A."/>
            <person name="Mori K."/>
            <person name="Ando K."/>
        </authorList>
    </citation>
    <scope>NUCLEOTIDE SEQUENCE [LARGE SCALE GENOMIC DNA]</scope>
    <source>
        <strain evidence="4 5">NBRC 109114</strain>
    </source>
</reference>
<dbReference type="CDD" id="cd03801">
    <property type="entry name" value="GT4_PimA-like"/>
    <property type="match status" value="1"/>
</dbReference>
<feature type="domain" description="Glycosyl transferase family 1" evidence="3">
    <location>
        <begin position="2"/>
        <end position="152"/>
    </location>
</feature>
<sequence length="174" mass="19319">MYIGNLESYQGIDLLLEGFANANKTSEELYLVIVGGETEDIEKYQNKCLHLGIQKKVYFLGKQPVSDLYALMKQADILVSPRTQGVNTPMKVYSYLDSNIPVLATRLPTHTQVMTDEHACLVEPTPAGIAEGIDLLIKSPEVGQKLAKNAQNLIEAEHSFPAFHGKVRQIYSII</sequence>